<dbReference type="PANTHER" id="PTHR47806">
    <property type="entry name" value="50S RIBOSOMAL PROTEIN L3 GLUTAMINE METHYLTRANSFERASE"/>
    <property type="match status" value="1"/>
</dbReference>
<dbReference type="PROSITE" id="PS00092">
    <property type="entry name" value="N6_MTASE"/>
    <property type="match status" value="1"/>
</dbReference>
<dbReference type="NCBIfam" id="TIGR00536">
    <property type="entry name" value="hemK_fam"/>
    <property type="match status" value="1"/>
</dbReference>
<protein>
    <submittedName>
        <fullName evidence="5">50S ribosomal protein L3 glutamine methyltransferase</fullName>
    </submittedName>
</protein>
<sequence>MNESDVYFGHGTDNAWDESIQLVLNSLSLPWHSYENFADANLTTTERQKIIYNLRARLQDRTPLPYIFNQAWFCDLPFYVDERVLVPRSPIAELIKKHFEPWLSYEPTKILDMCTGSGCIGIAAAYEFPDAEVDLVDISNDALSVAQQNIEDHQLMDRVFPIESDIFKGIPEGVKYDLIIANPPYVDREDFDAMPSEFVHEPAIALISGDDGMDAPGEILKEALKYLNEGGLFIMEVGYSQHNLEQAFPGIDFNWIELENGGDGVLVMTYEELVNNQDEIQK</sequence>
<evidence type="ECO:0000259" key="4">
    <source>
        <dbReference type="Pfam" id="PF05175"/>
    </source>
</evidence>
<name>A0AA37SBC8_9GAMM</name>
<dbReference type="NCBIfam" id="TIGR03533">
    <property type="entry name" value="L3_gln_methyl"/>
    <property type="match status" value="1"/>
</dbReference>
<dbReference type="InterPro" id="IPR004556">
    <property type="entry name" value="HemK-like"/>
</dbReference>
<dbReference type="GO" id="GO:0005840">
    <property type="term" value="C:ribosome"/>
    <property type="evidence" value="ECO:0007669"/>
    <property type="project" value="UniProtKB-KW"/>
</dbReference>
<keyword evidence="5" id="KW-0689">Ribosomal protein</keyword>
<evidence type="ECO:0000313" key="6">
    <source>
        <dbReference type="Proteomes" id="UP001161389"/>
    </source>
</evidence>
<keyword evidence="3" id="KW-0949">S-adenosyl-L-methionine</keyword>
<dbReference type="Gene3D" id="3.40.50.150">
    <property type="entry name" value="Vaccinia Virus protein VP39"/>
    <property type="match status" value="1"/>
</dbReference>
<keyword evidence="6" id="KW-1185">Reference proteome</keyword>
<dbReference type="Proteomes" id="UP001161389">
    <property type="component" value="Unassembled WGS sequence"/>
</dbReference>
<dbReference type="FunFam" id="3.40.50.150:FF:000042">
    <property type="entry name" value="50S ribosomal protein L3 glutamine methyltransferase"/>
    <property type="match status" value="1"/>
</dbReference>
<dbReference type="InterPro" id="IPR017127">
    <property type="entry name" value="Ribosome_uL3_MTase"/>
</dbReference>
<dbReference type="AlphaFoldDB" id="A0AA37SBC8"/>
<keyword evidence="2" id="KW-0808">Transferase</keyword>
<dbReference type="InterPro" id="IPR007848">
    <property type="entry name" value="Small_mtfrase_dom"/>
</dbReference>
<reference evidence="5" key="2">
    <citation type="submission" date="2023-01" db="EMBL/GenBank/DDBJ databases">
        <title>Draft genome sequence of Litoribrevibacter albus strain NBRC 110071.</title>
        <authorList>
            <person name="Sun Q."/>
            <person name="Mori K."/>
        </authorList>
    </citation>
    <scope>NUCLEOTIDE SEQUENCE</scope>
    <source>
        <strain evidence="5">NBRC 110071</strain>
    </source>
</reference>
<dbReference type="EMBL" id="BSNM01000014">
    <property type="protein sequence ID" value="GLQ31910.1"/>
    <property type="molecule type" value="Genomic_DNA"/>
</dbReference>
<evidence type="ECO:0000256" key="1">
    <source>
        <dbReference type="ARBA" id="ARBA00022603"/>
    </source>
</evidence>
<dbReference type="InterPro" id="IPR029063">
    <property type="entry name" value="SAM-dependent_MTases_sf"/>
</dbReference>
<dbReference type="InterPro" id="IPR002052">
    <property type="entry name" value="DNA_methylase_N6_adenine_CS"/>
</dbReference>
<feature type="domain" description="Methyltransferase small" evidence="4">
    <location>
        <begin position="108"/>
        <end position="206"/>
    </location>
</feature>
<dbReference type="GO" id="GO:0005829">
    <property type="term" value="C:cytosol"/>
    <property type="evidence" value="ECO:0007669"/>
    <property type="project" value="TreeGrafter"/>
</dbReference>
<dbReference type="GO" id="GO:0036009">
    <property type="term" value="F:protein-glutamine N-methyltransferase activity"/>
    <property type="evidence" value="ECO:0007669"/>
    <property type="project" value="InterPro"/>
</dbReference>
<dbReference type="GO" id="GO:0032259">
    <property type="term" value="P:methylation"/>
    <property type="evidence" value="ECO:0007669"/>
    <property type="project" value="UniProtKB-KW"/>
</dbReference>
<evidence type="ECO:0000313" key="5">
    <source>
        <dbReference type="EMBL" id="GLQ31910.1"/>
    </source>
</evidence>
<dbReference type="GO" id="GO:0003676">
    <property type="term" value="F:nucleic acid binding"/>
    <property type="evidence" value="ECO:0007669"/>
    <property type="project" value="InterPro"/>
</dbReference>
<organism evidence="5 6">
    <name type="scientific">Litoribrevibacter albus</name>
    <dbReference type="NCBI Taxonomy" id="1473156"/>
    <lineage>
        <taxon>Bacteria</taxon>
        <taxon>Pseudomonadati</taxon>
        <taxon>Pseudomonadota</taxon>
        <taxon>Gammaproteobacteria</taxon>
        <taxon>Oceanospirillales</taxon>
        <taxon>Oceanospirillaceae</taxon>
        <taxon>Litoribrevibacter</taxon>
    </lineage>
</organism>
<dbReference type="PANTHER" id="PTHR47806:SF1">
    <property type="entry name" value="RIBOSOMAL PROTEIN UL3 GLUTAMINE METHYLTRANSFERASE"/>
    <property type="match status" value="1"/>
</dbReference>
<comment type="caution">
    <text evidence="5">The sequence shown here is derived from an EMBL/GenBank/DDBJ whole genome shotgun (WGS) entry which is preliminary data.</text>
</comment>
<dbReference type="Pfam" id="PF05175">
    <property type="entry name" value="MTS"/>
    <property type="match status" value="1"/>
</dbReference>
<keyword evidence="5" id="KW-0687">Ribonucleoprotein</keyword>
<evidence type="ECO:0000256" key="3">
    <source>
        <dbReference type="ARBA" id="ARBA00022691"/>
    </source>
</evidence>
<accession>A0AA37SBC8</accession>
<keyword evidence="1 5" id="KW-0489">Methyltransferase</keyword>
<reference evidence="5" key="1">
    <citation type="journal article" date="2014" name="Int. J. Syst. Evol. Microbiol.">
        <title>Complete genome sequence of Corynebacterium casei LMG S-19264T (=DSM 44701T), isolated from a smear-ripened cheese.</title>
        <authorList>
            <consortium name="US DOE Joint Genome Institute (JGI-PGF)"/>
            <person name="Walter F."/>
            <person name="Albersmeier A."/>
            <person name="Kalinowski J."/>
            <person name="Ruckert C."/>
        </authorList>
    </citation>
    <scope>NUCLEOTIDE SEQUENCE</scope>
    <source>
        <strain evidence="5">NBRC 110071</strain>
    </source>
</reference>
<dbReference type="PIRSF" id="PIRSF037167">
    <property type="entry name" value="Mtase_YfcB_prd"/>
    <property type="match status" value="1"/>
</dbReference>
<gene>
    <name evidence="5" type="primary">prmB</name>
    <name evidence="5" type="ORF">GCM10007876_23890</name>
</gene>
<dbReference type="SUPFAM" id="SSF53335">
    <property type="entry name" value="S-adenosyl-L-methionine-dependent methyltransferases"/>
    <property type="match status" value="1"/>
</dbReference>
<proteinExistence type="predicted"/>
<dbReference type="CDD" id="cd02440">
    <property type="entry name" value="AdoMet_MTases"/>
    <property type="match status" value="1"/>
</dbReference>
<evidence type="ECO:0000256" key="2">
    <source>
        <dbReference type="ARBA" id="ARBA00022679"/>
    </source>
</evidence>